<dbReference type="Proteomes" id="UP000054270">
    <property type="component" value="Unassembled WGS sequence"/>
</dbReference>
<dbReference type="AlphaFoldDB" id="A0A0D2LV24"/>
<dbReference type="EMBL" id="KN817670">
    <property type="protein sequence ID" value="KJA14658.1"/>
    <property type="molecule type" value="Genomic_DNA"/>
</dbReference>
<evidence type="ECO:0000313" key="2">
    <source>
        <dbReference type="Proteomes" id="UP000054270"/>
    </source>
</evidence>
<reference evidence="2" key="1">
    <citation type="submission" date="2014-04" db="EMBL/GenBank/DDBJ databases">
        <title>Evolutionary Origins and Diversification of the Mycorrhizal Mutualists.</title>
        <authorList>
            <consortium name="DOE Joint Genome Institute"/>
            <consortium name="Mycorrhizal Genomics Consortium"/>
            <person name="Kohler A."/>
            <person name="Kuo A."/>
            <person name="Nagy L.G."/>
            <person name="Floudas D."/>
            <person name="Copeland A."/>
            <person name="Barry K.W."/>
            <person name="Cichocki N."/>
            <person name="Veneault-Fourrey C."/>
            <person name="LaButti K."/>
            <person name="Lindquist E.A."/>
            <person name="Lipzen A."/>
            <person name="Lundell T."/>
            <person name="Morin E."/>
            <person name="Murat C."/>
            <person name="Riley R."/>
            <person name="Ohm R."/>
            <person name="Sun H."/>
            <person name="Tunlid A."/>
            <person name="Henrissat B."/>
            <person name="Grigoriev I.V."/>
            <person name="Hibbett D.S."/>
            <person name="Martin F."/>
        </authorList>
    </citation>
    <scope>NUCLEOTIDE SEQUENCE [LARGE SCALE GENOMIC DNA]</scope>
    <source>
        <strain evidence="2">FD-334 SS-4</strain>
    </source>
</reference>
<accession>A0A0D2LV24</accession>
<protein>
    <recommendedName>
        <fullName evidence="3">F-box domain-containing protein</fullName>
    </recommendedName>
</protein>
<name>A0A0D2LV24_HYPSF</name>
<evidence type="ECO:0000313" key="1">
    <source>
        <dbReference type="EMBL" id="KJA14658.1"/>
    </source>
</evidence>
<dbReference type="InterPro" id="IPR036047">
    <property type="entry name" value="F-box-like_dom_sf"/>
</dbReference>
<evidence type="ECO:0008006" key="3">
    <source>
        <dbReference type="Google" id="ProtNLM"/>
    </source>
</evidence>
<proteinExistence type="predicted"/>
<sequence length="562" mass="61904">MGDLADAVPILPSAPAMHTGPPAALERHAPPPELNRDILGVIFEHCDHLGVVRDLSQVCWGWRDHLLKSPSVWARAFDLEMLDQKSDAWRALVLQRTGHELLSVRRRRPVLWDTPSRPFLADLLYRHWARIRDVDLVVTPEALDDPRMWGALRRPAPALRTFSCALLGIPGLAHPDVLLHMPNRPRGNFVLFANYAPALMELRLVAHFPALSLSAAASRTLLGSTGNLRRLVLARTVRMSDVDLLTACMQLPCIETLTLSLARFKRSPPSHTDALRPLVPRLKLIELTEINPCIYSAFLDHIVPAADCALSIAHPLVSWSESAADSSSLEAQDVGHMGCVAGHYAYSYIEHAGVPLDTIQLTIARQEFVFEIPGGHGCQFRIAAEQKRRENDEDDEDVPDFLAPLVASLLGAPLPPCITTLKMEFRRADNFLCRAPPLQALASMGAITVLDTYSFYLAHLHRGQLEQPALPLPALATLVLRDRALDAGALQEGMLPFLVHRFYAAPVAVLEFASAVDAPCDLRFLDVLTGLKVVWTVAGRLRPLEYVCGSGDTAQLWFAGGP</sequence>
<dbReference type="SUPFAM" id="SSF81383">
    <property type="entry name" value="F-box domain"/>
    <property type="match status" value="1"/>
</dbReference>
<keyword evidence="2" id="KW-1185">Reference proteome</keyword>
<organism evidence="1 2">
    <name type="scientific">Hypholoma sublateritium (strain FD-334 SS-4)</name>
    <dbReference type="NCBI Taxonomy" id="945553"/>
    <lineage>
        <taxon>Eukaryota</taxon>
        <taxon>Fungi</taxon>
        <taxon>Dikarya</taxon>
        <taxon>Basidiomycota</taxon>
        <taxon>Agaricomycotina</taxon>
        <taxon>Agaricomycetes</taxon>
        <taxon>Agaricomycetidae</taxon>
        <taxon>Agaricales</taxon>
        <taxon>Agaricineae</taxon>
        <taxon>Strophariaceae</taxon>
        <taxon>Hypholoma</taxon>
    </lineage>
</organism>
<gene>
    <name evidence="1" type="ORF">HYPSUDRAFT_80763</name>
</gene>